<evidence type="ECO:0000256" key="2">
    <source>
        <dbReference type="ARBA" id="ARBA00012338"/>
    </source>
</evidence>
<organism evidence="6 7">
    <name type="scientific">Streptomyces ziwulingensis</name>
    <dbReference type="NCBI Taxonomy" id="1045501"/>
    <lineage>
        <taxon>Bacteria</taxon>
        <taxon>Bacillati</taxon>
        <taxon>Actinomycetota</taxon>
        <taxon>Actinomycetes</taxon>
        <taxon>Kitasatosporales</taxon>
        <taxon>Streptomycetaceae</taxon>
        <taxon>Streptomyces</taxon>
    </lineage>
</organism>
<dbReference type="EC" id="4.3.2.1" evidence="2"/>
<dbReference type="InterPro" id="IPR000362">
    <property type="entry name" value="Fumarate_lyase_fam"/>
</dbReference>
<dbReference type="Pfam" id="PF00206">
    <property type="entry name" value="Lyase_1"/>
    <property type="match status" value="1"/>
</dbReference>
<dbReference type="PRINTS" id="PR00145">
    <property type="entry name" value="ARGSUCLYASE"/>
</dbReference>
<dbReference type="PRINTS" id="PR00149">
    <property type="entry name" value="FUMRATELYASE"/>
</dbReference>
<keyword evidence="7" id="KW-1185">Reference proteome</keyword>
<keyword evidence="4" id="KW-0456">Lyase</keyword>
<comment type="caution">
    <text evidence="6">The sequence shown here is derived from an EMBL/GenBank/DDBJ whole genome shotgun (WGS) entry which is preliminary data.</text>
</comment>
<dbReference type="Proteomes" id="UP001501265">
    <property type="component" value="Unassembled WGS sequence"/>
</dbReference>
<evidence type="ECO:0000259" key="5">
    <source>
        <dbReference type="Pfam" id="PF00206"/>
    </source>
</evidence>
<dbReference type="SUPFAM" id="SSF48557">
    <property type="entry name" value="L-aspartase-like"/>
    <property type="match status" value="1"/>
</dbReference>
<dbReference type="EMBL" id="BAABIG010000052">
    <property type="protein sequence ID" value="GAA4811294.1"/>
    <property type="molecule type" value="Genomic_DNA"/>
</dbReference>
<dbReference type="InterPro" id="IPR008948">
    <property type="entry name" value="L-Aspartase-like"/>
</dbReference>
<comment type="pathway">
    <text evidence="1">Amino-acid biosynthesis; L-arginine biosynthesis; L-arginine from L-ornithine and carbamoyl phosphate: step 3/3.</text>
</comment>
<evidence type="ECO:0000256" key="1">
    <source>
        <dbReference type="ARBA" id="ARBA00004941"/>
    </source>
</evidence>
<dbReference type="InterPro" id="IPR009049">
    <property type="entry name" value="Argininosuccinate_lyase"/>
</dbReference>
<accession>A0ABP9CL66</accession>
<reference evidence="7" key="1">
    <citation type="journal article" date="2019" name="Int. J. Syst. Evol. Microbiol.">
        <title>The Global Catalogue of Microorganisms (GCM) 10K type strain sequencing project: providing services to taxonomists for standard genome sequencing and annotation.</title>
        <authorList>
            <consortium name="The Broad Institute Genomics Platform"/>
            <consortium name="The Broad Institute Genome Sequencing Center for Infectious Disease"/>
            <person name="Wu L."/>
            <person name="Ma J."/>
        </authorList>
    </citation>
    <scope>NUCLEOTIDE SEQUENCE [LARGE SCALE GENOMIC DNA]</scope>
    <source>
        <strain evidence="7">JCM 18081</strain>
    </source>
</reference>
<keyword evidence="3" id="KW-0028">Amino-acid biosynthesis</keyword>
<evidence type="ECO:0000313" key="7">
    <source>
        <dbReference type="Proteomes" id="UP001501265"/>
    </source>
</evidence>
<evidence type="ECO:0000256" key="4">
    <source>
        <dbReference type="ARBA" id="ARBA00023239"/>
    </source>
</evidence>
<dbReference type="InterPro" id="IPR022761">
    <property type="entry name" value="Fumarate_lyase_N"/>
</dbReference>
<dbReference type="InterPro" id="IPR024083">
    <property type="entry name" value="Fumarase/histidase_N"/>
</dbReference>
<keyword evidence="3" id="KW-0055">Arginine biosynthesis</keyword>
<evidence type="ECO:0000256" key="3">
    <source>
        <dbReference type="ARBA" id="ARBA00022571"/>
    </source>
</evidence>
<feature type="domain" description="Fumarate lyase N-terminal" evidence="5">
    <location>
        <begin position="111"/>
        <end position="308"/>
    </location>
</feature>
<dbReference type="Gene3D" id="1.10.40.30">
    <property type="entry name" value="Fumarase/aspartase (C-terminal domain)"/>
    <property type="match status" value="1"/>
</dbReference>
<dbReference type="RefSeq" id="WP_345622128.1">
    <property type="nucleotide sequence ID" value="NZ_BAABIG010000052.1"/>
</dbReference>
<evidence type="ECO:0000313" key="6">
    <source>
        <dbReference type="EMBL" id="GAA4811294.1"/>
    </source>
</evidence>
<dbReference type="PANTHER" id="PTHR43814:SF1">
    <property type="entry name" value="ARGININOSUCCINATE LYASE"/>
    <property type="match status" value="1"/>
</dbReference>
<protein>
    <recommendedName>
        <fullName evidence="2">argininosuccinate lyase</fullName>
        <ecNumber evidence="2">4.3.2.1</ecNumber>
    </recommendedName>
</protein>
<dbReference type="Gene3D" id="1.10.275.10">
    <property type="entry name" value="Fumarase/aspartase (N-terminal domain)"/>
    <property type="match status" value="1"/>
</dbReference>
<proteinExistence type="predicted"/>
<sequence>MRSSSKATAPLSGRVRDTPSRLLHDEVLEPQFRHEARCLLPWYVLIEKVLLVEYHRMGLIDATERTAIAGILDRTSTEDLVADPAANMSDLALGLERQVERHLPARVVRWHVDRSRNDLQACAQLLYGRQTLGDLAGTLLDTAQAALDLAERTADLPMPGYTQYQAAQIITPGYYLTAVAGQILHCAERLLFTYDTNNVSPLGAGAMAGQELEWDRDRMARLVGCAGPVPHALTAVASRGWRVEAAAELSTFAVALGRFVTDLMSWGSSELGFIDLPDELSGISAAMPQKKNFPVLERIRGRAAHAAGAHLDLVIGQRGVPYTNMIEVSKESGGLGNSAAESVTSALRLFTAVLRHVEFRPARMRAACERDFLGGFTLANLLTLRAGVPWRTAQVVAGEYITHALEKGLAPRRTEPALLHEAALRHGHDVDDPAGLLAESFDVDRGLRSKKTPGSAHPDAVRALLREERARTRRLADAWESRRATVRAAAAETDRLVGLTG</sequence>
<dbReference type="Gene3D" id="1.20.200.10">
    <property type="entry name" value="Fumarase/aspartase (Central domain)"/>
    <property type="match status" value="1"/>
</dbReference>
<name>A0ABP9CL66_9ACTN</name>
<dbReference type="PANTHER" id="PTHR43814">
    <property type="entry name" value="ARGININOSUCCINATE LYASE"/>
    <property type="match status" value="1"/>
</dbReference>
<gene>
    <name evidence="6" type="ORF">GCM10023220_47780</name>
</gene>